<keyword evidence="3" id="KW-1185">Reference proteome</keyword>
<dbReference type="EMBL" id="JAFFGZ010000005">
    <property type="protein sequence ID" value="KAK4644496.1"/>
    <property type="molecule type" value="Genomic_DNA"/>
</dbReference>
<sequence length="81" mass="9318">MPNLPRGDEARESDREAVLLQENTPPNLTHNLNKNNLTTLYPPILPYMPWPAPAYNQQHQNQLPGNLASRREENQYLALKT</sequence>
<evidence type="ECO:0000256" key="1">
    <source>
        <dbReference type="SAM" id="MobiDB-lite"/>
    </source>
</evidence>
<evidence type="ECO:0000313" key="2">
    <source>
        <dbReference type="EMBL" id="KAK4644496.1"/>
    </source>
</evidence>
<reference evidence="2 3" key="1">
    <citation type="journal article" date="2023" name="bioRxiv">
        <title>High-quality genome assemblies of four members of thePodospora anserinaspecies complex.</title>
        <authorList>
            <person name="Ament-Velasquez S.L."/>
            <person name="Vogan A.A."/>
            <person name="Wallerman O."/>
            <person name="Hartmann F."/>
            <person name="Gautier V."/>
            <person name="Silar P."/>
            <person name="Giraud T."/>
            <person name="Johannesson H."/>
        </authorList>
    </citation>
    <scope>NUCLEOTIDE SEQUENCE [LARGE SCALE GENOMIC DNA]</scope>
    <source>
        <strain evidence="2 3">CBS 112042</strain>
    </source>
</reference>
<dbReference type="RefSeq" id="XP_062733472.1">
    <property type="nucleotide sequence ID" value="XM_062872502.1"/>
</dbReference>
<name>A0ABR0FLA5_9PEZI</name>
<evidence type="ECO:0000313" key="3">
    <source>
        <dbReference type="Proteomes" id="UP001322138"/>
    </source>
</evidence>
<proteinExistence type="predicted"/>
<feature type="region of interest" description="Disordered" evidence="1">
    <location>
        <begin position="56"/>
        <end position="81"/>
    </location>
</feature>
<gene>
    <name evidence="2" type="ORF">QC761_0053280</name>
</gene>
<dbReference type="Proteomes" id="UP001322138">
    <property type="component" value="Unassembled WGS sequence"/>
</dbReference>
<protein>
    <submittedName>
        <fullName evidence="2">Uncharacterized protein</fullName>
    </submittedName>
</protein>
<organism evidence="2 3">
    <name type="scientific">Podospora bellae-mahoneyi</name>
    <dbReference type="NCBI Taxonomy" id="2093777"/>
    <lineage>
        <taxon>Eukaryota</taxon>
        <taxon>Fungi</taxon>
        <taxon>Dikarya</taxon>
        <taxon>Ascomycota</taxon>
        <taxon>Pezizomycotina</taxon>
        <taxon>Sordariomycetes</taxon>
        <taxon>Sordariomycetidae</taxon>
        <taxon>Sordariales</taxon>
        <taxon>Podosporaceae</taxon>
        <taxon>Podospora</taxon>
    </lineage>
</organism>
<accession>A0ABR0FLA5</accession>
<comment type="caution">
    <text evidence="2">The sequence shown here is derived from an EMBL/GenBank/DDBJ whole genome shotgun (WGS) entry which is preliminary data.</text>
</comment>
<dbReference type="GeneID" id="87891690"/>